<keyword evidence="2" id="KW-0648">Protein biosynthesis</keyword>
<keyword evidence="3" id="KW-0456">Lyase</keyword>
<dbReference type="InterPro" id="IPR007214">
    <property type="entry name" value="YbaK/aa-tRNA-synth-assoc-dom"/>
</dbReference>
<dbReference type="NCBIfam" id="TIGR00011">
    <property type="entry name" value="YbaK_EbsC"/>
    <property type="match status" value="1"/>
</dbReference>
<sequence length="195" mass="20572">MALIVSVATPTILTAWFKPPTKMPFMSKSKKTPHSATPALKLLEEAGIPHEVSTFEGGSDHFGDHAAEALGIDPERIFKTLVIDLTAGKGPKRELAVCVLPVSHQLSLKKAAAVFGASKATMADPKDASKSSGYIPGGISPLGQKNVLPTAMDETAILFDTIFFSGGRRGLDIEMNAEALPQVLDVTFADLVADS</sequence>
<dbReference type="Pfam" id="PF04073">
    <property type="entry name" value="tRNA_edit"/>
    <property type="match status" value="1"/>
</dbReference>
<dbReference type="Proteomes" id="UP000315234">
    <property type="component" value="Unassembled WGS sequence"/>
</dbReference>
<dbReference type="SUPFAM" id="SSF55826">
    <property type="entry name" value="YbaK/ProRS associated domain"/>
    <property type="match status" value="1"/>
</dbReference>
<accession>A0ABC9ZRH4</accession>
<dbReference type="InterPro" id="IPR036754">
    <property type="entry name" value="YbaK/aa-tRNA-synt-asso_dom_sf"/>
</dbReference>
<dbReference type="Gene3D" id="3.90.960.10">
    <property type="entry name" value="YbaK/aminoacyl-tRNA synthetase-associated domain"/>
    <property type="match status" value="1"/>
</dbReference>
<dbReference type="PIRSF" id="PIRSF006181">
    <property type="entry name" value="EbsC_YbaK"/>
    <property type="match status" value="1"/>
</dbReference>
<name>A0ABC9ZRH4_CORST</name>
<comment type="caution">
    <text evidence="5">The sequence shown here is derived from an EMBL/GenBank/DDBJ whole genome shotgun (WGS) entry which is preliminary data.</text>
</comment>
<dbReference type="PANTHER" id="PTHR30411">
    <property type="entry name" value="CYTOPLASMIC PROTEIN"/>
    <property type="match status" value="1"/>
</dbReference>
<dbReference type="CDD" id="cd00002">
    <property type="entry name" value="YbaK_deacylase"/>
    <property type="match status" value="1"/>
</dbReference>
<evidence type="ECO:0000256" key="3">
    <source>
        <dbReference type="ARBA" id="ARBA00023239"/>
    </source>
</evidence>
<dbReference type="GO" id="GO:0006412">
    <property type="term" value="P:translation"/>
    <property type="evidence" value="ECO:0007669"/>
    <property type="project" value="UniProtKB-KW"/>
</dbReference>
<dbReference type="EMBL" id="BJLD01000014">
    <property type="protein sequence ID" value="GEA44664.1"/>
    <property type="molecule type" value="Genomic_DNA"/>
</dbReference>
<feature type="domain" description="YbaK/aminoacyl-tRNA synthetase-associated" evidence="4">
    <location>
        <begin position="66"/>
        <end position="178"/>
    </location>
</feature>
<proteinExistence type="inferred from homology"/>
<evidence type="ECO:0000256" key="1">
    <source>
        <dbReference type="ARBA" id="ARBA00009798"/>
    </source>
</evidence>
<evidence type="ECO:0000313" key="6">
    <source>
        <dbReference type="Proteomes" id="UP000315234"/>
    </source>
</evidence>
<organism evidence="5 6">
    <name type="scientific">Corynebacterium striatum</name>
    <dbReference type="NCBI Taxonomy" id="43770"/>
    <lineage>
        <taxon>Bacteria</taxon>
        <taxon>Bacillati</taxon>
        <taxon>Actinomycetota</taxon>
        <taxon>Actinomycetes</taxon>
        <taxon>Mycobacteriales</taxon>
        <taxon>Corynebacteriaceae</taxon>
        <taxon>Corynebacterium</taxon>
    </lineage>
</organism>
<reference evidence="5 6" key="1">
    <citation type="submission" date="2019-06" db="EMBL/GenBank/DDBJ databases">
        <title>Draft genome sequence of Corynebacterium striatum NBRC 15291.</title>
        <authorList>
            <person name="Miura T."/>
            <person name="Furukawa M."/>
            <person name="Shimamura M."/>
            <person name="Ohyama Y."/>
            <person name="Yamazoe A."/>
            <person name="Kawasaki H."/>
        </authorList>
    </citation>
    <scope>NUCLEOTIDE SEQUENCE [LARGE SCALE GENOMIC DNA]</scope>
    <source>
        <strain evidence="5 6">NBRC 15291</strain>
    </source>
</reference>
<dbReference type="InterPro" id="IPR004369">
    <property type="entry name" value="Prolyl-tRNA_editing_YbaK/EbsC"/>
</dbReference>
<evidence type="ECO:0000313" key="5">
    <source>
        <dbReference type="EMBL" id="GEA44664.1"/>
    </source>
</evidence>
<dbReference type="PANTHER" id="PTHR30411:SF0">
    <property type="entry name" value="CYS-TRNA(PRO)_CYS-TRNA(CYS) DEACYLASE YBAK"/>
    <property type="match status" value="1"/>
</dbReference>
<gene>
    <name evidence="5" type="ORF">Cst04h_28340</name>
</gene>
<evidence type="ECO:0000259" key="4">
    <source>
        <dbReference type="Pfam" id="PF04073"/>
    </source>
</evidence>
<dbReference type="GO" id="GO:0016829">
    <property type="term" value="F:lyase activity"/>
    <property type="evidence" value="ECO:0007669"/>
    <property type="project" value="UniProtKB-KW"/>
</dbReference>
<evidence type="ECO:0000256" key="2">
    <source>
        <dbReference type="ARBA" id="ARBA00022917"/>
    </source>
</evidence>
<dbReference type="GO" id="GO:0002161">
    <property type="term" value="F:aminoacyl-tRNA deacylase activity"/>
    <property type="evidence" value="ECO:0007669"/>
    <property type="project" value="UniProtKB-ARBA"/>
</dbReference>
<protein>
    <submittedName>
        <fullName evidence="5">Cys-tRNA(Pro)/Cys-tRNA(Cys) deacylase</fullName>
    </submittedName>
</protein>
<comment type="similarity">
    <text evidence="1">Belongs to the prolyl-tRNA editing family. YbaK/EbsC subfamily.</text>
</comment>
<dbReference type="AlphaFoldDB" id="A0ABC9ZRH4"/>